<feature type="transmembrane region" description="Helical" evidence="1">
    <location>
        <begin position="149"/>
        <end position="168"/>
    </location>
</feature>
<reference evidence="3 4" key="1">
    <citation type="submission" date="2018-04" db="EMBL/GenBank/DDBJ databases">
        <title>Genomic Encyclopedia of Archaeal and Bacterial Type Strains, Phase II (KMG-II): from individual species to whole genera.</title>
        <authorList>
            <person name="Goeker M."/>
        </authorList>
    </citation>
    <scope>NUCLEOTIDE SEQUENCE [LARGE SCALE GENOMIC DNA]</scope>
    <source>
        <strain evidence="3 4">DSM 5822</strain>
    </source>
</reference>
<dbReference type="GO" id="GO:0035556">
    <property type="term" value="P:intracellular signal transduction"/>
    <property type="evidence" value="ECO:0007669"/>
    <property type="project" value="InterPro"/>
</dbReference>
<dbReference type="GO" id="GO:0004016">
    <property type="term" value="F:adenylate cyclase activity"/>
    <property type="evidence" value="ECO:0007669"/>
    <property type="project" value="UniProtKB-ARBA"/>
</dbReference>
<dbReference type="Proteomes" id="UP000244223">
    <property type="component" value="Unassembled WGS sequence"/>
</dbReference>
<name>A0A2T5IZ47_9GAMM</name>
<feature type="domain" description="Guanylate cyclase" evidence="2">
    <location>
        <begin position="227"/>
        <end position="362"/>
    </location>
</feature>
<dbReference type="InterPro" id="IPR007894">
    <property type="entry name" value="MASE2"/>
</dbReference>
<keyword evidence="1" id="KW-1133">Transmembrane helix</keyword>
<evidence type="ECO:0000259" key="2">
    <source>
        <dbReference type="PROSITE" id="PS50125"/>
    </source>
</evidence>
<dbReference type="OrthoDB" id="9806704at2"/>
<dbReference type="Gene3D" id="3.30.70.1230">
    <property type="entry name" value="Nucleotide cyclase"/>
    <property type="match status" value="1"/>
</dbReference>
<dbReference type="GO" id="GO:0006171">
    <property type="term" value="P:cAMP biosynthetic process"/>
    <property type="evidence" value="ECO:0007669"/>
    <property type="project" value="TreeGrafter"/>
</dbReference>
<proteinExistence type="predicted"/>
<feature type="transmembrane region" description="Helical" evidence="1">
    <location>
        <begin position="21"/>
        <end position="38"/>
    </location>
</feature>
<gene>
    <name evidence="3" type="ORF">C8N29_10750</name>
</gene>
<feature type="transmembrane region" description="Helical" evidence="1">
    <location>
        <begin position="44"/>
        <end position="61"/>
    </location>
</feature>
<dbReference type="PROSITE" id="PS50125">
    <property type="entry name" value="GUANYLATE_CYCLASE_2"/>
    <property type="match status" value="1"/>
</dbReference>
<feature type="transmembrane region" description="Helical" evidence="1">
    <location>
        <begin position="73"/>
        <end position="96"/>
    </location>
</feature>
<dbReference type="PANTHER" id="PTHR43081">
    <property type="entry name" value="ADENYLATE CYCLASE, TERMINAL-DIFFERENTIATION SPECIFIC-RELATED"/>
    <property type="match status" value="1"/>
</dbReference>
<sequence>MAAPSPQLQQLLELGTKNMRLLAYMVAVAIFSAGVYTGFYTTKIIAFIPIAIFLAYSQSWLHRRLTSSVPAQATAIVIMLDGLITGFATALSHYALVPTLVLIAMLNASALSFGNLFLWIFTGFFCLLGSLVGGLMFGIQNGLHENVPTAVNVVALLGATFYFGLSSFHSREQSRALIVAQRQIQEQKEESFQLSRKLIKYLPTQVWESIFKGKRDARLQTQRKRLTIFFSDIKDFTETSDEMPPDLLTEMLNTYFEHMSKIALRYGGTIDKFIGDAILIFYGDPVSKGTKEDALACVSMAIEMRREMQILRQKWQSQNIDRPLHVRMGITTGYCHVGNFGSDTRMSYTIIGRDANLAARLQSVASPDEILIAHETYLLIREKIMCKEKGAVSLRGIAKPIQVWEVIDFHADMQTQSSWVEHELDGFVMHMDTNKVKNYDKERIVKALEQAAKQLKGTHIL</sequence>
<protein>
    <submittedName>
        <fullName evidence="3">Class 3 adenylate cyclase</fullName>
    </submittedName>
</protein>
<accession>A0A2T5IZ47</accession>
<dbReference type="Pfam" id="PF00211">
    <property type="entry name" value="Guanylate_cyc"/>
    <property type="match status" value="1"/>
</dbReference>
<evidence type="ECO:0000256" key="1">
    <source>
        <dbReference type="SAM" id="Phobius"/>
    </source>
</evidence>
<comment type="caution">
    <text evidence="3">The sequence shown here is derived from an EMBL/GenBank/DDBJ whole genome shotgun (WGS) entry which is preliminary data.</text>
</comment>
<dbReference type="Pfam" id="PF05230">
    <property type="entry name" value="MASE2"/>
    <property type="match status" value="1"/>
</dbReference>
<evidence type="ECO:0000313" key="3">
    <source>
        <dbReference type="EMBL" id="PTQ89317.1"/>
    </source>
</evidence>
<dbReference type="AlphaFoldDB" id="A0A2T5IZ47"/>
<keyword evidence="1" id="KW-0472">Membrane</keyword>
<keyword evidence="4" id="KW-1185">Reference proteome</keyword>
<dbReference type="InterPro" id="IPR029787">
    <property type="entry name" value="Nucleotide_cyclase"/>
</dbReference>
<dbReference type="RefSeq" id="WP_107865648.1">
    <property type="nucleotide sequence ID" value="NZ_QAON01000007.1"/>
</dbReference>
<organism evidence="3 4">
    <name type="scientific">Agitococcus lubricus</name>
    <dbReference type="NCBI Taxonomy" id="1077255"/>
    <lineage>
        <taxon>Bacteria</taxon>
        <taxon>Pseudomonadati</taxon>
        <taxon>Pseudomonadota</taxon>
        <taxon>Gammaproteobacteria</taxon>
        <taxon>Moraxellales</taxon>
        <taxon>Moraxellaceae</taxon>
        <taxon>Agitococcus</taxon>
    </lineage>
</organism>
<dbReference type="InterPro" id="IPR050697">
    <property type="entry name" value="Adenylyl/Guanylyl_Cyclase_3/4"/>
</dbReference>
<feature type="transmembrane region" description="Helical" evidence="1">
    <location>
        <begin position="116"/>
        <end position="137"/>
    </location>
</feature>
<dbReference type="CDD" id="cd07302">
    <property type="entry name" value="CHD"/>
    <property type="match status" value="1"/>
</dbReference>
<dbReference type="EMBL" id="QAON01000007">
    <property type="protein sequence ID" value="PTQ89317.1"/>
    <property type="molecule type" value="Genomic_DNA"/>
</dbReference>
<dbReference type="SMART" id="SM00044">
    <property type="entry name" value="CYCc"/>
    <property type="match status" value="1"/>
</dbReference>
<keyword evidence="1" id="KW-0812">Transmembrane</keyword>
<evidence type="ECO:0000313" key="4">
    <source>
        <dbReference type="Proteomes" id="UP000244223"/>
    </source>
</evidence>
<dbReference type="PANTHER" id="PTHR43081:SF18">
    <property type="entry name" value="BLL7624 PROTEIN"/>
    <property type="match status" value="1"/>
</dbReference>
<dbReference type="SUPFAM" id="SSF55073">
    <property type="entry name" value="Nucleotide cyclase"/>
    <property type="match status" value="1"/>
</dbReference>
<dbReference type="InterPro" id="IPR001054">
    <property type="entry name" value="A/G_cyclase"/>
</dbReference>